<dbReference type="AlphaFoldDB" id="A0AAW1QMW2"/>
<accession>A0AAW1QMW2</accession>
<dbReference type="InterPro" id="IPR001012">
    <property type="entry name" value="UBX_dom"/>
</dbReference>
<evidence type="ECO:0000259" key="5">
    <source>
        <dbReference type="PROSITE" id="PS50033"/>
    </source>
</evidence>
<feature type="domain" description="UBX" evidence="5">
    <location>
        <begin position="401"/>
        <end position="473"/>
    </location>
</feature>
<evidence type="ECO:0000256" key="3">
    <source>
        <dbReference type="ARBA" id="ARBA00023054"/>
    </source>
</evidence>
<dbReference type="PANTHER" id="PTHR23322">
    <property type="entry name" value="FAS-ASSOCIATED PROTEIN"/>
    <property type="match status" value="1"/>
</dbReference>
<dbReference type="EMBL" id="JALJOU010000082">
    <property type="protein sequence ID" value="KAK9822840.1"/>
    <property type="molecule type" value="Genomic_DNA"/>
</dbReference>
<feature type="compositionally biased region" description="Low complexity" evidence="4">
    <location>
        <begin position="73"/>
        <end position="83"/>
    </location>
</feature>
<feature type="region of interest" description="Disordered" evidence="4">
    <location>
        <begin position="55"/>
        <end position="92"/>
    </location>
</feature>
<dbReference type="InterPro" id="IPR006577">
    <property type="entry name" value="UAS"/>
</dbReference>
<dbReference type="Proteomes" id="UP001445335">
    <property type="component" value="Unassembled WGS sequence"/>
</dbReference>
<dbReference type="Gene3D" id="3.10.20.90">
    <property type="entry name" value="Phosphatidylinositol 3-kinase Catalytic Subunit, Chain A, domain 1"/>
    <property type="match status" value="1"/>
</dbReference>
<dbReference type="SUPFAM" id="SSF52833">
    <property type="entry name" value="Thioredoxin-like"/>
    <property type="match status" value="1"/>
</dbReference>
<comment type="subcellular location">
    <subcellularLocation>
        <location evidence="1">Endoplasmic reticulum</location>
    </subcellularLocation>
</comment>
<evidence type="ECO:0000256" key="2">
    <source>
        <dbReference type="ARBA" id="ARBA00022824"/>
    </source>
</evidence>
<keyword evidence="2" id="KW-0256">Endoplasmic reticulum</keyword>
<dbReference type="SUPFAM" id="SSF46934">
    <property type="entry name" value="UBA-like"/>
    <property type="match status" value="1"/>
</dbReference>
<dbReference type="SUPFAM" id="SSF54236">
    <property type="entry name" value="Ubiquitin-like"/>
    <property type="match status" value="1"/>
</dbReference>
<dbReference type="GO" id="GO:0043130">
    <property type="term" value="F:ubiquitin binding"/>
    <property type="evidence" value="ECO:0007669"/>
    <property type="project" value="TreeGrafter"/>
</dbReference>
<proteinExistence type="predicted"/>
<dbReference type="SMART" id="SM00594">
    <property type="entry name" value="UAS"/>
    <property type="match status" value="1"/>
</dbReference>
<dbReference type="GO" id="GO:0036503">
    <property type="term" value="P:ERAD pathway"/>
    <property type="evidence" value="ECO:0007669"/>
    <property type="project" value="TreeGrafter"/>
</dbReference>
<dbReference type="Pfam" id="PF00789">
    <property type="entry name" value="UBX"/>
    <property type="match status" value="1"/>
</dbReference>
<feature type="region of interest" description="Disordered" evidence="4">
    <location>
        <begin position="325"/>
        <end position="348"/>
    </location>
</feature>
<organism evidence="6 7">
    <name type="scientific">Elliptochloris bilobata</name>
    <dbReference type="NCBI Taxonomy" id="381761"/>
    <lineage>
        <taxon>Eukaryota</taxon>
        <taxon>Viridiplantae</taxon>
        <taxon>Chlorophyta</taxon>
        <taxon>core chlorophytes</taxon>
        <taxon>Trebouxiophyceae</taxon>
        <taxon>Trebouxiophyceae incertae sedis</taxon>
        <taxon>Elliptochloris clade</taxon>
        <taxon>Elliptochloris</taxon>
    </lineage>
</organism>
<sequence>MDAHASDAGLPEVHEEEVARFVAIANCPADQAHFFLQATDGNFDRALALYFEQAPASHSPPPLLPPRPPPPRATARPPAAAHRGVSQHRGPRGGSLLGRLLQLPMAALRGGAGLLFGALSLGASLAGALGARLLPAPILAALRGVARAVAAGHEEADPAAAAAAFSREFSTRYGDTRPRWVHAGWQEAARQAHADFKFLFVYLHAPNHQDTVRFCTETLCEPELVAFLNAQFVCWGGDVRSSDAFRLAGSLRATGYPFVALLAFSGARTRLVASSQGAIAPGTLCAALKRASDEHGASLVAEQAEHRERDFNRRLREEQDAAFQQSLAADRERERHREAQRQAAEAAEAAAEQAVAAAKAEREAATRRAADAAAAAAARKAAAAAAVAPEPPPGTPSGAAIRVRLPDGTSFQRRFLATDPLQRVHDWVASLEGVGDARDYDLASSFPRVVFTGAALNTSLAAHGLAPQAVLLVQPRDT</sequence>
<dbReference type="SMART" id="SM00166">
    <property type="entry name" value="UBX"/>
    <property type="match status" value="1"/>
</dbReference>
<dbReference type="Gene3D" id="1.10.8.10">
    <property type="entry name" value="DNA helicase RuvA subunit, C-terminal domain"/>
    <property type="match status" value="1"/>
</dbReference>
<comment type="caution">
    <text evidence="6">The sequence shown here is derived from an EMBL/GenBank/DDBJ whole genome shotgun (WGS) entry which is preliminary data.</text>
</comment>
<dbReference type="Gene3D" id="3.40.30.10">
    <property type="entry name" value="Glutaredoxin"/>
    <property type="match status" value="1"/>
</dbReference>
<protein>
    <recommendedName>
        <fullName evidence="5">UBX domain-containing protein</fullName>
    </recommendedName>
</protein>
<evidence type="ECO:0000313" key="7">
    <source>
        <dbReference type="Proteomes" id="UP001445335"/>
    </source>
</evidence>
<dbReference type="CDD" id="cd01767">
    <property type="entry name" value="UBX"/>
    <property type="match status" value="1"/>
</dbReference>
<dbReference type="InterPro" id="IPR049483">
    <property type="entry name" value="FAF1_2-like_UAS"/>
</dbReference>
<dbReference type="GO" id="GO:0005783">
    <property type="term" value="C:endoplasmic reticulum"/>
    <property type="evidence" value="ECO:0007669"/>
    <property type="project" value="UniProtKB-SubCell"/>
</dbReference>
<feature type="compositionally biased region" description="Basic and acidic residues" evidence="4">
    <location>
        <begin position="329"/>
        <end position="340"/>
    </location>
</feature>
<dbReference type="InterPro" id="IPR050730">
    <property type="entry name" value="UBX_domain-protein"/>
</dbReference>
<dbReference type="CDD" id="cd14348">
    <property type="entry name" value="UBA_p47"/>
    <property type="match status" value="1"/>
</dbReference>
<evidence type="ECO:0000313" key="6">
    <source>
        <dbReference type="EMBL" id="KAK9822840.1"/>
    </source>
</evidence>
<reference evidence="6 7" key="1">
    <citation type="journal article" date="2024" name="Nat. Commun.">
        <title>Phylogenomics reveals the evolutionary origins of lichenization in chlorophyte algae.</title>
        <authorList>
            <person name="Puginier C."/>
            <person name="Libourel C."/>
            <person name="Otte J."/>
            <person name="Skaloud P."/>
            <person name="Haon M."/>
            <person name="Grisel S."/>
            <person name="Petersen M."/>
            <person name="Berrin J.G."/>
            <person name="Delaux P.M."/>
            <person name="Dal Grande F."/>
            <person name="Keller J."/>
        </authorList>
    </citation>
    <scope>NUCLEOTIDE SEQUENCE [LARGE SCALE GENOMIC DNA]</scope>
    <source>
        <strain evidence="6 7">SAG 245.80</strain>
    </source>
</reference>
<dbReference type="PROSITE" id="PS50033">
    <property type="entry name" value="UBX"/>
    <property type="match status" value="1"/>
</dbReference>
<dbReference type="InterPro" id="IPR029071">
    <property type="entry name" value="Ubiquitin-like_domsf"/>
</dbReference>
<gene>
    <name evidence="6" type="ORF">WJX81_001419</name>
</gene>
<dbReference type="InterPro" id="IPR009060">
    <property type="entry name" value="UBA-like_sf"/>
</dbReference>
<evidence type="ECO:0000256" key="1">
    <source>
        <dbReference type="ARBA" id="ARBA00004240"/>
    </source>
</evidence>
<keyword evidence="3" id="KW-0175">Coiled coil</keyword>
<name>A0AAW1QMW2_9CHLO</name>
<feature type="compositionally biased region" description="Pro residues" evidence="4">
    <location>
        <begin position="58"/>
        <end position="72"/>
    </location>
</feature>
<dbReference type="Pfam" id="PF14555">
    <property type="entry name" value="UBA_4"/>
    <property type="match status" value="1"/>
</dbReference>
<dbReference type="InterPro" id="IPR036249">
    <property type="entry name" value="Thioredoxin-like_sf"/>
</dbReference>
<dbReference type="Pfam" id="PF21021">
    <property type="entry name" value="FAF1"/>
    <property type="match status" value="1"/>
</dbReference>
<dbReference type="PANTHER" id="PTHR23322:SF1">
    <property type="entry name" value="FAS-ASSOCIATED FACTOR 2"/>
    <property type="match status" value="1"/>
</dbReference>
<keyword evidence="7" id="KW-1185">Reference proteome</keyword>
<evidence type="ECO:0000256" key="4">
    <source>
        <dbReference type="SAM" id="MobiDB-lite"/>
    </source>
</evidence>